<dbReference type="AlphaFoldDB" id="A0A2K3KP68"/>
<dbReference type="EMBL" id="ASHM01103984">
    <property type="protein sequence ID" value="PNX68046.1"/>
    <property type="molecule type" value="Genomic_DNA"/>
</dbReference>
<reference evidence="1 2" key="1">
    <citation type="journal article" date="2014" name="Am. J. Bot.">
        <title>Genome assembly and annotation for red clover (Trifolium pratense; Fabaceae).</title>
        <authorList>
            <person name="Istvanek J."/>
            <person name="Jaros M."/>
            <person name="Krenek A."/>
            <person name="Repkova J."/>
        </authorList>
    </citation>
    <scope>NUCLEOTIDE SEQUENCE [LARGE SCALE GENOMIC DNA]</scope>
    <source>
        <strain evidence="2">cv. Tatra</strain>
        <tissue evidence="1">Young leaves</tissue>
    </source>
</reference>
<feature type="non-terminal residue" evidence="1">
    <location>
        <position position="74"/>
    </location>
</feature>
<dbReference type="Proteomes" id="UP000236291">
    <property type="component" value="Unassembled WGS sequence"/>
</dbReference>
<evidence type="ECO:0000313" key="1">
    <source>
        <dbReference type="EMBL" id="PNX68046.1"/>
    </source>
</evidence>
<proteinExistence type="predicted"/>
<accession>A0A2K3KP68</accession>
<name>A0A2K3KP68_TRIPR</name>
<comment type="caution">
    <text evidence="1">The sequence shown here is derived from an EMBL/GenBank/DDBJ whole genome shotgun (WGS) entry which is preliminary data.</text>
</comment>
<gene>
    <name evidence="1" type="ORF">L195_g055956</name>
</gene>
<sequence length="74" mass="8329">MYPMNQNGGGPLRLDLPVTMSISNLESPSTRRVRRTPKVFIKDDLVSSSPRVPTCHYENCLPPFFLQAILLIAK</sequence>
<protein>
    <submittedName>
        <fullName evidence="1">Uncharacterized protein</fullName>
    </submittedName>
</protein>
<evidence type="ECO:0000313" key="2">
    <source>
        <dbReference type="Proteomes" id="UP000236291"/>
    </source>
</evidence>
<organism evidence="1 2">
    <name type="scientific">Trifolium pratense</name>
    <name type="common">Red clover</name>
    <dbReference type="NCBI Taxonomy" id="57577"/>
    <lineage>
        <taxon>Eukaryota</taxon>
        <taxon>Viridiplantae</taxon>
        <taxon>Streptophyta</taxon>
        <taxon>Embryophyta</taxon>
        <taxon>Tracheophyta</taxon>
        <taxon>Spermatophyta</taxon>
        <taxon>Magnoliopsida</taxon>
        <taxon>eudicotyledons</taxon>
        <taxon>Gunneridae</taxon>
        <taxon>Pentapetalae</taxon>
        <taxon>rosids</taxon>
        <taxon>fabids</taxon>
        <taxon>Fabales</taxon>
        <taxon>Fabaceae</taxon>
        <taxon>Papilionoideae</taxon>
        <taxon>50 kb inversion clade</taxon>
        <taxon>NPAAA clade</taxon>
        <taxon>Hologalegina</taxon>
        <taxon>IRL clade</taxon>
        <taxon>Trifolieae</taxon>
        <taxon>Trifolium</taxon>
    </lineage>
</organism>
<reference evidence="1 2" key="2">
    <citation type="journal article" date="2017" name="Front. Plant Sci.">
        <title>Gene Classification and Mining of Molecular Markers Useful in Red Clover (Trifolium pratense) Breeding.</title>
        <authorList>
            <person name="Istvanek J."/>
            <person name="Dluhosova J."/>
            <person name="Dluhos P."/>
            <person name="Patkova L."/>
            <person name="Nedelnik J."/>
            <person name="Repkova J."/>
        </authorList>
    </citation>
    <scope>NUCLEOTIDE SEQUENCE [LARGE SCALE GENOMIC DNA]</scope>
    <source>
        <strain evidence="2">cv. Tatra</strain>
        <tissue evidence="1">Young leaves</tissue>
    </source>
</reference>